<dbReference type="CDD" id="cd06410">
    <property type="entry name" value="PB1_UP2"/>
    <property type="match status" value="1"/>
</dbReference>
<dbReference type="InterPro" id="IPR012871">
    <property type="entry name" value="DUF1668_ORYSA"/>
</dbReference>
<organism evidence="3">
    <name type="scientific">Oryza nivara</name>
    <name type="common">Indian wild rice</name>
    <name type="synonym">Oryza sativa f. spontanea</name>
    <dbReference type="NCBI Taxonomy" id="4536"/>
    <lineage>
        <taxon>Eukaryota</taxon>
        <taxon>Viridiplantae</taxon>
        <taxon>Streptophyta</taxon>
        <taxon>Embryophyta</taxon>
        <taxon>Tracheophyta</taxon>
        <taxon>Spermatophyta</taxon>
        <taxon>Magnoliopsida</taxon>
        <taxon>Liliopsida</taxon>
        <taxon>Poales</taxon>
        <taxon>Poaceae</taxon>
        <taxon>BOP clade</taxon>
        <taxon>Oryzoideae</taxon>
        <taxon>Oryzeae</taxon>
        <taxon>Oryzinae</taxon>
        <taxon>Oryza</taxon>
    </lineage>
</organism>
<dbReference type="SMART" id="SM00666">
    <property type="entry name" value="PB1"/>
    <property type="match status" value="1"/>
</dbReference>
<feature type="region of interest" description="Disordered" evidence="1">
    <location>
        <begin position="444"/>
        <end position="492"/>
    </location>
</feature>
<dbReference type="SUPFAM" id="SSF54277">
    <property type="entry name" value="CAD &amp; PB1 domains"/>
    <property type="match status" value="1"/>
</dbReference>
<dbReference type="Gramene" id="ONIVA01G48630.1">
    <property type="protein sequence ID" value="ONIVA01G48630.1"/>
    <property type="gene ID" value="ONIVA01G48630"/>
</dbReference>
<sequence length="877" mass="97604">MDWIQLPSPMFNFQASSVAHHWEISCFPLRGREVLCIDQDECCLIFDRDRRNIVTMPDLCHPKGCPISLFIDSTNVDDDDGDGTLFIMERVVKLESPRSSPSHSDQFEAVFYRTPSSVCSVSSTCKPLPPPPFVRDPKFSNTRTTINSYAVVSGGSEICILVEGAGTYCMDTWALPFYGKVEYVPELKLWFGLSDKTNHLAAADLSAMDDCFHRPELVRAWMELSPPKNWWDSCNSHLVSLGSGRFCIARFFYTRHFAGYYCDQIIDDPFVVLTGVDVVPDDASGDANGSMGEVQLRMIKYESKLASGAIERESNASILRCLYHRHASCMATASHVRHPTNICSGGGGGACVGGGSRIKILCSFASHIMPRPSDDALKCIGGETRVLAVPHSIPFSPRADLKKKVEEMFRTEVAAIKYQLVAEDLDVLVSITCDEDLTHMLDEYDRSEEKRSPSRRRGSASTSSPRGSVSTSSPPRGSACTMTTAPVPSPRRMWGASATTSSLLRSPLRVVEKDTSSAFLNLIMDNRFPVSKSLRCIDLTHHCNLFNATPPNFFNGSKSTIIRVENRIQLPSPIFNFAAGFGEDWRMDCLPFLDRRVICADQSGRCFLFEADRSRVVMLPRLHGPKQVPISILIPCPEEESGEFDGGNFYIMDKMSRAGVSGTNQFEAFVYCHCRGSRIMKSWTCQLLPPPPYVYDRTYLGRWLEIRSYVVVDYGSKICISVKGVGTYCMDRRSLTWSHLGKWMLSFIGKVEYVPEVKLWVGICSSTHELAAADLSSMDSQPQLVGTCKEFEPPEEWKQCRDPQLVNLGSGKFLRHKAPKGDSDDEFIGRNITVLTGVEVMQSACHGNGNGSSGEMELQMIPHRSRWYGGDTIGTVC</sequence>
<accession>A0A0E0FY97</accession>
<dbReference type="InterPro" id="IPR000270">
    <property type="entry name" value="PB1_dom"/>
</dbReference>
<reference evidence="3" key="2">
    <citation type="submission" date="2018-04" db="EMBL/GenBank/DDBJ databases">
        <title>OnivRS2 (Oryza nivara Reference Sequence Version 2).</title>
        <authorList>
            <person name="Zhang J."/>
            <person name="Kudrna D."/>
            <person name="Lee S."/>
            <person name="Talag J."/>
            <person name="Rajasekar S."/>
            <person name="Welchert J."/>
            <person name="Hsing Y.-I."/>
            <person name="Wing R.A."/>
        </authorList>
    </citation>
    <scope>NUCLEOTIDE SEQUENCE [LARGE SCALE GENOMIC DNA]</scope>
</reference>
<dbReference type="EnsemblPlants" id="ONIVA01G48630.1">
    <property type="protein sequence ID" value="ONIVA01G48630.1"/>
    <property type="gene ID" value="ONIVA01G48630"/>
</dbReference>
<dbReference type="OMA" id="ASHIMPR"/>
<feature type="domain" description="PB1" evidence="2">
    <location>
        <begin position="357"/>
        <end position="472"/>
    </location>
</feature>
<name>A0A0E0FY97_ORYNI</name>
<evidence type="ECO:0000313" key="3">
    <source>
        <dbReference type="EnsemblPlants" id="ONIVA01G48630.1"/>
    </source>
</evidence>
<evidence type="ECO:0000256" key="1">
    <source>
        <dbReference type="SAM" id="MobiDB-lite"/>
    </source>
</evidence>
<dbReference type="HOGENOM" id="CLU_018267_4_0_1"/>
<dbReference type="PANTHER" id="PTHR33085">
    <property type="entry name" value="OS12G0113100 PROTEIN-RELATED"/>
    <property type="match status" value="1"/>
</dbReference>
<dbReference type="Gene3D" id="3.10.20.90">
    <property type="entry name" value="Phosphatidylinositol 3-kinase Catalytic Subunit, Chain A, domain 1"/>
    <property type="match status" value="1"/>
</dbReference>
<feature type="compositionally biased region" description="Low complexity" evidence="1">
    <location>
        <begin position="459"/>
        <end position="479"/>
    </location>
</feature>
<dbReference type="Pfam" id="PF07893">
    <property type="entry name" value="DUF1668"/>
    <property type="match status" value="2"/>
</dbReference>
<evidence type="ECO:0000313" key="4">
    <source>
        <dbReference type="Proteomes" id="UP000006591"/>
    </source>
</evidence>
<reference evidence="3" key="1">
    <citation type="submission" date="2015-04" db="UniProtKB">
        <authorList>
            <consortium name="EnsemblPlants"/>
        </authorList>
    </citation>
    <scope>IDENTIFICATION</scope>
    <source>
        <strain evidence="3">SL10</strain>
    </source>
</reference>
<protein>
    <recommendedName>
        <fullName evidence="2">PB1 domain-containing protein</fullName>
    </recommendedName>
</protein>
<dbReference type="AlphaFoldDB" id="A0A0E0FY97"/>
<keyword evidence="4" id="KW-1185">Reference proteome</keyword>
<proteinExistence type="predicted"/>
<dbReference type="Pfam" id="PF00564">
    <property type="entry name" value="PB1"/>
    <property type="match status" value="1"/>
</dbReference>
<dbReference type="Proteomes" id="UP000006591">
    <property type="component" value="Chromosome 1"/>
</dbReference>
<dbReference type="PANTHER" id="PTHR33085:SF129">
    <property type="entry name" value="OS04G0426500 PROTEIN"/>
    <property type="match status" value="1"/>
</dbReference>
<evidence type="ECO:0000259" key="2">
    <source>
        <dbReference type="SMART" id="SM00666"/>
    </source>
</evidence>